<feature type="coiled-coil region" evidence="1">
    <location>
        <begin position="397"/>
        <end position="435"/>
    </location>
</feature>
<dbReference type="OrthoDB" id="5523335at2"/>
<keyword evidence="1" id="KW-0175">Coiled coil</keyword>
<sequence>MFKSLFTPKWKHQDAKVRQEALAALDADQDVSIISQMAISDESAEIRRRALAKISDSKVLQSILLQAGNPADWCQVASHLAGLQAENIDALTVQFNNKKSTWDEQAVSNAITKCDNSALAESLLLSSDDPQILLQAATSAKSIELRLSIVDKLDDLKSLQQLQKKASHKQVIQAVREKLKGIRAKQQHIDDTLQQADKICQNLSKLANQTWDTQFTTKVQLLTQQWQALDGEIIDDKPLSGKRVDNYNEALTACQATIDSMQEEARQAALVQEAQAKQSELCEQLESLIEEIKSERLESCQSLREGLTLLDKNWQQIITEVDASPQMKGRFSGLRETLQGHLAVWEKFESLTPNFIELTEQQADMVSFGDLEKWQKQWTNLEKKLHWPEELAIPSGLEIWRKQAKELQHKLHQLEAEQKKKASQLHRKIRTLENHIRQRNLIAANKLSNYINFELKELVGDFLTSVTRKLENLEPDLNELRDWHAFATTPKKESLCSAMEKLSENSLDPLVLAEKVHELQEQWRELISSDAAADQALWDKFKQAADKAYQPCLVYYAEQDQVKADNLKQKIAICERLEKQIADLRNSISNNEKVEQSHSSEEVAESAKTATETTSQSIDWKSLDKNFRDLTKEWQQYDPVPNNERKTIQKRFNKSFNGLKGLIHSEKQANLDERVELVAKAEKLVSLEDNRKAIEISKHLQQEWKNLGITFFKADREQWHQFRKAIDQIFAQRDEQKQAFKNELKSSEQKIKSLTTQIRSLSELEDSELNQKLEEFDSLRQQWDKQIELPRNSAKKLINEFEKACQHFRDRYSGIGERQLKKRLKAIKDGALLLQQAEETLLEKQAVDITFIEEQLAQLPIDEKGKRVLEPRLQHLKTAINDNEFSENISGVTELEKLALEAEILSETESPESFKNERMALQLQRLQEGLTSRLSQDELNQELHKMFYQWASYGFIQSAARTIINQRFDKIFTRIDL</sequence>
<evidence type="ECO:0000313" key="4">
    <source>
        <dbReference type="Proteomes" id="UP000315439"/>
    </source>
</evidence>
<comment type="caution">
    <text evidence="3">The sequence shown here is derived from an EMBL/GenBank/DDBJ whole genome shotgun (WGS) entry which is preliminary data.</text>
</comment>
<evidence type="ECO:0000256" key="2">
    <source>
        <dbReference type="SAM" id="MobiDB-lite"/>
    </source>
</evidence>
<dbReference type="Proteomes" id="UP000315439">
    <property type="component" value="Unassembled WGS sequence"/>
</dbReference>
<feature type="compositionally biased region" description="Basic and acidic residues" evidence="2">
    <location>
        <begin position="592"/>
        <end position="601"/>
    </location>
</feature>
<accession>A0A545UI82</accession>
<evidence type="ECO:0000313" key="3">
    <source>
        <dbReference type="EMBL" id="TQV89174.1"/>
    </source>
</evidence>
<keyword evidence="4" id="KW-1185">Reference proteome</keyword>
<dbReference type="Pfam" id="PF03993">
    <property type="entry name" value="DUF349"/>
    <property type="match status" value="2"/>
</dbReference>
<name>A0A545UI82_9GAMM</name>
<evidence type="ECO:0000256" key="1">
    <source>
        <dbReference type="SAM" id="Coils"/>
    </source>
</evidence>
<reference evidence="3 4" key="1">
    <citation type="submission" date="2019-07" db="EMBL/GenBank/DDBJ databases">
        <title>Draft genome for Aliikangiella sp. M105.</title>
        <authorList>
            <person name="Wang G."/>
        </authorList>
    </citation>
    <scope>NUCLEOTIDE SEQUENCE [LARGE SCALE GENOMIC DNA]</scope>
    <source>
        <strain evidence="3 4">M105</strain>
    </source>
</reference>
<feature type="coiled-coil region" evidence="1">
    <location>
        <begin position="244"/>
        <end position="298"/>
    </location>
</feature>
<organism evidence="3 4">
    <name type="scientific">Aliikangiella coralliicola</name>
    <dbReference type="NCBI Taxonomy" id="2592383"/>
    <lineage>
        <taxon>Bacteria</taxon>
        <taxon>Pseudomonadati</taxon>
        <taxon>Pseudomonadota</taxon>
        <taxon>Gammaproteobacteria</taxon>
        <taxon>Oceanospirillales</taxon>
        <taxon>Pleioneaceae</taxon>
        <taxon>Aliikangiella</taxon>
    </lineage>
</organism>
<dbReference type="AlphaFoldDB" id="A0A545UI82"/>
<feature type="compositionally biased region" description="Low complexity" evidence="2">
    <location>
        <begin position="606"/>
        <end position="615"/>
    </location>
</feature>
<dbReference type="RefSeq" id="WP_142892024.1">
    <property type="nucleotide sequence ID" value="NZ_ML660161.1"/>
</dbReference>
<dbReference type="InterPro" id="IPR007139">
    <property type="entry name" value="DUF349"/>
</dbReference>
<proteinExistence type="predicted"/>
<protein>
    <submittedName>
        <fullName evidence="3">DUF349 domain-containing protein</fullName>
    </submittedName>
</protein>
<dbReference type="EMBL" id="VIKS01000002">
    <property type="protein sequence ID" value="TQV89174.1"/>
    <property type="molecule type" value="Genomic_DNA"/>
</dbReference>
<feature type="coiled-coil region" evidence="1">
    <location>
        <begin position="737"/>
        <end position="764"/>
    </location>
</feature>
<feature type="region of interest" description="Disordered" evidence="2">
    <location>
        <begin position="591"/>
        <end position="615"/>
    </location>
</feature>
<gene>
    <name evidence="3" type="ORF">FLL46_03325</name>
</gene>